<dbReference type="FunFam" id="3.30.160.60:FF:000682">
    <property type="entry name" value="ras-responsive element-binding protein 1 isoform X1"/>
    <property type="match status" value="1"/>
</dbReference>
<keyword evidence="1" id="KW-0479">Metal-binding</keyword>
<dbReference type="AlphaFoldDB" id="A0AAN7WW20"/>
<keyword evidence="1" id="KW-0862">Zinc</keyword>
<evidence type="ECO:0000256" key="1">
    <source>
        <dbReference type="PROSITE-ProRule" id="PRU00042"/>
    </source>
</evidence>
<organism evidence="4 5">
    <name type="scientific">Eleginops maclovinus</name>
    <name type="common">Patagonian blennie</name>
    <name type="synonym">Eleginus maclovinus</name>
    <dbReference type="NCBI Taxonomy" id="56733"/>
    <lineage>
        <taxon>Eukaryota</taxon>
        <taxon>Metazoa</taxon>
        <taxon>Chordata</taxon>
        <taxon>Craniata</taxon>
        <taxon>Vertebrata</taxon>
        <taxon>Euteleostomi</taxon>
        <taxon>Actinopterygii</taxon>
        <taxon>Neopterygii</taxon>
        <taxon>Teleostei</taxon>
        <taxon>Neoteleostei</taxon>
        <taxon>Acanthomorphata</taxon>
        <taxon>Eupercaria</taxon>
        <taxon>Perciformes</taxon>
        <taxon>Notothenioidei</taxon>
        <taxon>Eleginopidae</taxon>
        <taxon>Eleginops</taxon>
    </lineage>
</organism>
<dbReference type="GO" id="GO:0001228">
    <property type="term" value="F:DNA-binding transcription activator activity, RNA polymerase II-specific"/>
    <property type="evidence" value="ECO:0007669"/>
    <property type="project" value="TreeGrafter"/>
</dbReference>
<feature type="region of interest" description="Disordered" evidence="2">
    <location>
        <begin position="68"/>
        <end position="103"/>
    </location>
</feature>
<dbReference type="Gene3D" id="3.30.160.60">
    <property type="entry name" value="Classic Zinc Finger"/>
    <property type="match status" value="3"/>
</dbReference>
<dbReference type="Pfam" id="PF00096">
    <property type="entry name" value="zf-C2H2"/>
    <property type="match status" value="3"/>
</dbReference>
<dbReference type="GO" id="GO:0005634">
    <property type="term" value="C:nucleus"/>
    <property type="evidence" value="ECO:0007669"/>
    <property type="project" value="TreeGrafter"/>
</dbReference>
<evidence type="ECO:0000259" key="3">
    <source>
        <dbReference type="PROSITE" id="PS50157"/>
    </source>
</evidence>
<reference evidence="4 5" key="1">
    <citation type="journal article" date="2023" name="Genes (Basel)">
        <title>Chromosome-Level Genome Assembly and Circadian Gene Repertoire of the Patagonia Blennie Eleginops maclovinus-The Closest Ancestral Proxy of Antarctic Cryonotothenioids.</title>
        <authorList>
            <person name="Cheng C.C."/>
            <person name="Rivera-Colon A.G."/>
            <person name="Minhas B.F."/>
            <person name="Wilson L."/>
            <person name="Rayamajhi N."/>
            <person name="Vargas-Chacoff L."/>
            <person name="Catchen J.M."/>
        </authorList>
    </citation>
    <scope>NUCLEOTIDE SEQUENCE [LARGE SCALE GENOMIC DNA]</scope>
    <source>
        <strain evidence="4">JMC-PN-2008</strain>
    </source>
</reference>
<reference evidence="4 5" key="2">
    <citation type="journal article" date="2023" name="Mol. Biol. Evol.">
        <title>Genomics of Secondarily Temperate Adaptation in the Only Non-Antarctic Icefish.</title>
        <authorList>
            <person name="Rivera-Colon A.G."/>
            <person name="Rayamajhi N."/>
            <person name="Minhas B.F."/>
            <person name="Madrigal G."/>
            <person name="Bilyk K.T."/>
            <person name="Yoon V."/>
            <person name="Hune M."/>
            <person name="Gregory S."/>
            <person name="Cheng C.H.C."/>
            <person name="Catchen J.M."/>
        </authorList>
    </citation>
    <scope>NUCLEOTIDE SEQUENCE [LARGE SCALE GENOMIC DNA]</scope>
    <source>
        <strain evidence="4">JMC-PN-2008</strain>
    </source>
</reference>
<evidence type="ECO:0000313" key="4">
    <source>
        <dbReference type="EMBL" id="KAK5850337.1"/>
    </source>
</evidence>
<feature type="compositionally biased region" description="Basic and acidic residues" evidence="2">
    <location>
        <begin position="265"/>
        <end position="282"/>
    </location>
</feature>
<evidence type="ECO:0000313" key="5">
    <source>
        <dbReference type="Proteomes" id="UP001346869"/>
    </source>
</evidence>
<dbReference type="EMBL" id="JAUZQC010000023">
    <property type="protein sequence ID" value="KAK5850337.1"/>
    <property type="molecule type" value="Genomic_DNA"/>
</dbReference>
<dbReference type="PROSITE" id="PS00028">
    <property type="entry name" value="ZINC_FINGER_C2H2_1"/>
    <property type="match status" value="4"/>
</dbReference>
<feature type="region of interest" description="Disordered" evidence="2">
    <location>
        <begin position="250"/>
        <end position="285"/>
    </location>
</feature>
<dbReference type="PROSITE" id="PS50157">
    <property type="entry name" value="ZINC_FINGER_C2H2_2"/>
    <property type="match status" value="3"/>
</dbReference>
<dbReference type="SMART" id="SM00355">
    <property type="entry name" value="ZnF_C2H2"/>
    <property type="match status" value="5"/>
</dbReference>
<feature type="domain" description="C2H2-type" evidence="3">
    <location>
        <begin position="43"/>
        <end position="70"/>
    </location>
</feature>
<gene>
    <name evidence="4" type="ORF">PBY51_014594</name>
</gene>
<dbReference type="InterPro" id="IPR036236">
    <property type="entry name" value="Znf_C2H2_sf"/>
</dbReference>
<dbReference type="InterPro" id="IPR013087">
    <property type="entry name" value="Znf_C2H2_type"/>
</dbReference>
<dbReference type="SUPFAM" id="SSF57667">
    <property type="entry name" value="beta-beta-alpha zinc fingers"/>
    <property type="match status" value="1"/>
</dbReference>
<comment type="caution">
    <text evidence="4">The sequence shown here is derived from an EMBL/GenBank/DDBJ whole genome shotgun (WGS) entry which is preliminary data.</text>
</comment>
<dbReference type="PANTHER" id="PTHR46451:SF1">
    <property type="entry name" value="RAS-RESPONSIVE ELEMENT-BINDING PROTEIN 1"/>
    <property type="match status" value="1"/>
</dbReference>
<dbReference type="FunFam" id="3.30.160.60:FF:000599">
    <property type="entry name" value="ras-responsive element-binding protein 1 isoform X1"/>
    <property type="match status" value="1"/>
</dbReference>
<keyword evidence="1" id="KW-0863">Zinc-finger</keyword>
<dbReference type="GO" id="GO:0000978">
    <property type="term" value="F:RNA polymerase II cis-regulatory region sequence-specific DNA binding"/>
    <property type="evidence" value="ECO:0007669"/>
    <property type="project" value="TreeGrafter"/>
</dbReference>
<protein>
    <recommendedName>
        <fullName evidence="3">C2H2-type domain-containing protein</fullName>
    </recommendedName>
</protein>
<dbReference type="FunFam" id="3.30.160.60:FF:001788">
    <property type="entry name" value="ras-responsive element-binding protein 1"/>
    <property type="match status" value="1"/>
</dbReference>
<feature type="region of interest" description="Disordered" evidence="2">
    <location>
        <begin position="414"/>
        <end position="472"/>
    </location>
</feature>
<proteinExistence type="predicted"/>
<name>A0AAN7WW20_ELEMC</name>
<dbReference type="InterPro" id="IPR052795">
    <property type="entry name" value="RREB1"/>
</dbReference>
<keyword evidence="5" id="KW-1185">Reference proteome</keyword>
<dbReference type="Proteomes" id="UP001346869">
    <property type="component" value="Unassembled WGS sequence"/>
</dbReference>
<dbReference type="PANTHER" id="PTHR46451">
    <property type="entry name" value="RAS-RESPONSIVE ELEMENT-BINDING PROTEIN 1"/>
    <property type="match status" value="1"/>
</dbReference>
<accession>A0AAN7WW20</accession>
<feature type="domain" description="C2H2-type" evidence="3">
    <location>
        <begin position="15"/>
        <end position="42"/>
    </location>
</feature>
<evidence type="ECO:0000256" key="2">
    <source>
        <dbReference type="SAM" id="MobiDB-lite"/>
    </source>
</evidence>
<feature type="domain" description="C2H2-type" evidence="3">
    <location>
        <begin position="230"/>
        <end position="258"/>
    </location>
</feature>
<dbReference type="GO" id="GO:0008270">
    <property type="term" value="F:zinc ion binding"/>
    <property type="evidence" value="ECO:0007669"/>
    <property type="project" value="UniProtKB-KW"/>
</dbReference>
<sequence length="496" mass="54012">MHIRQHNADAGTVDHSCSICGKCLSSASSLDRHMLVHSGERPYKCNVCGQTFTTNGNMHRHMKIHEKDPASGLLPLSPPSPNKRRRPSVKRRGDEEGEEPPAKKLVEEVMEVEVRGGEEDLLPCPLCFKTCSSRLELDAHMDTHPDTALRCDLCCLSFRTHRGLLRHNAGVHKLLPQDPSGRPFIQNNPSIPPGFNELAFIDFSCKKFAHIAQVWCETNLRRCISKFHRFVCDGCDRAFPLRSALELHKTTSHLEEPEEPPNTEELQRLQEEHGSPAGEQKDFPPQQSDFLQALGLQHVSTVIHGPSADEVHQAHLDSIKVIQVAPPSSSLPQEPAFLSGGLSLPLMEGLSQRDAMSLLQPFLPPAFLQPDGGATAASSGVKPGEEGGMELADIRQILRVASAAPNQILSLPGNKAAALPGGHGSLQKSMPPLKPKPPITPRSSLTSSTPPPPAELPAGLTGLHQPLPAPTHTLPLQDPFLFLSRGRVGRRPHAAF</sequence>